<sequence length="110" mass="11423">MLAPRVRDLVAAVAAALPDGGAELRAQLVAATVADGGATHLDVTVPDESPRLEHPDGPLPTVATVVDDAGELVGEVQVWVRDGLMVGVEQTWYGDTPPTGWPDLAHVRVG</sequence>
<dbReference type="Proteomes" id="UP000640489">
    <property type="component" value="Unassembled WGS sequence"/>
</dbReference>
<gene>
    <name evidence="1" type="ORF">ISU07_02380</name>
</gene>
<comment type="caution">
    <text evidence="1">The sequence shown here is derived from an EMBL/GenBank/DDBJ whole genome shotgun (WGS) entry which is preliminary data.</text>
</comment>
<organism evidence="1 2">
    <name type="scientific">Nocardioides islandensis</name>
    <dbReference type="NCBI Taxonomy" id="433663"/>
    <lineage>
        <taxon>Bacteria</taxon>
        <taxon>Bacillati</taxon>
        <taxon>Actinomycetota</taxon>
        <taxon>Actinomycetes</taxon>
        <taxon>Propionibacteriales</taxon>
        <taxon>Nocardioidaceae</taxon>
        <taxon>Nocardioides</taxon>
    </lineage>
</organism>
<name>A0A930VC89_9ACTN</name>
<accession>A0A930VC89</accession>
<evidence type="ECO:0000313" key="1">
    <source>
        <dbReference type="EMBL" id="MBF4761962.1"/>
    </source>
</evidence>
<proteinExistence type="predicted"/>
<evidence type="ECO:0000313" key="2">
    <source>
        <dbReference type="Proteomes" id="UP000640489"/>
    </source>
</evidence>
<keyword evidence="2" id="KW-1185">Reference proteome</keyword>
<dbReference type="EMBL" id="JADKPN010000001">
    <property type="protein sequence ID" value="MBF4761962.1"/>
    <property type="molecule type" value="Genomic_DNA"/>
</dbReference>
<dbReference type="AlphaFoldDB" id="A0A930VC89"/>
<protein>
    <submittedName>
        <fullName evidence="1">Uncharacterized protein</fullName>
    </submittedName>
</protein>
<reference evidence="1" key="1">
    <citation type="submission" date="2020-11" db="EMBL/GenBank/DDBJ databases">
        <title>Nocardioides sp. nov., isolated from Soil of Cynanchum wilfordii Hemsley rhizosphere.</title>
        <authorList>
            <person name="Lee J.-S."/>
            <person name="Suh M.K."/>
            <person name="Kim J.-S."/>
        </authorList>
    </citation>
    <scope>NUCLEOTIDE SEQUENCE</scope>
    <source>
        <strain evidence="1">KCTC 19275</strain>
    </source>
</reference>
<dbReference type="RefSeq" id="WP_194705135.1">
    <property type="nucleotide sequence ID" value="NZ_JADKPN010000001.1"/>
</dbReference>